<comment type="caution">
    <text evidence="2">The sequence shown here is derived from an EMBL/GenBank/DDBJ whole genome shotgun (WGS) entry which is preliminary data.</text>
</comment>
<feature type="compositionally biased region" description="Polar residues" evidence="1">
    <location>
        <begin position="123"/>
        <end position="135"/>
    </location>
</feature>
<dbReference type="Proteomes" id="UP001140091">
    <property type="component" value="Unassembled WGS sequence"/>
</dbReference>
<dbReference type="OrthoDB" id="3056791at2759"/>
<feature type="compositionally biased region" description="Polar residues" evidence="1">
    <location>
        <begin position="193"/>
        <end position="202"/>
    </location>
</feature>
<proteinExistence type="predicted"/>
<dbReference type="AlphaFoldDB" id="A0A9W8IQX7"/>
<protein>
    <submittedName>
        <fullName evidence="2">Uncharacterized protein</fullName>
    </submittedName>
</protein>
<keyword evidence="3" id="KW-1185">Reference proteome</keyword>
<sequence>MNKDLNRHLLLQMWQGLGGPRPEQLVRVEFILWRALFDVALGRHPLSSRFRAAFREIEAIDLSCVGYPDSEWLSGDASFQESTQKRFVRKQVTKPIPEKQAPSSPLANQEILAPTVLEAVSNRPTTRSVTAQQKAKATDSAALIPIYPPSTPSPRKKLGKKREAASPSTSSNNGVPDEDDERDAEPTARKRTISTSSETNGLPSRPRPLKAPKLEDGTSKRRIYETIDLTVETRGPPVIDLTVDEADHFERFNAEPVTLCSKTAVSHVASFHYAQEAEWFSALWRAVGSCNYGSDVPSMSPVTNAFFMVVSSMEIEQMPVSETQKIFKRSAIVVPGALEQRPLPLDLRALTMLDKPMQIEDFPHVPNIFQHDGIIDLLSLCNVLELSNAALYTLSDFDRHRTVEARRLCRRIVAWLEAQFIFSSPHGIRLEIHRDIWMLFLARQVKALLSYRDLVGQRGNPGNFRAKMEACLINHTDLSTKLAELSEWQADNFDWPDEMVFQVNVRQSPGLVTDDIQGETSDDNDHFAVLQ</sequence>
<reference evidence="2" key="1">
    <citation type="submission" date="2022-06" db="EMBL/GenBank/DDBJ databases">
        <title>Genome Sequence of Candolleomyces eurysporus.</title>
        <authorList>
            <person name="Buettner E."/>
        </authorList>
    </citation>
    <scope>NUCLEOTIDE SEQUENCE</scope>
    <source>
        <strain evidence="2">VTCC 930004</strain>
    </source>
</reference>
<feature type="non-terminal residue" evidence="2">
    <location>
        <position position="1"/>
    </location>
</feature>
<organism evidence="2 3">
    <name type="scientific">Candolleomyces eurysporus</name>
    <dbReference type="NCBI Taxonomy" id="2828524"/>
    <lineage>
        <taxon>Eukaryota</taxon>
        <taxon>Fungi</taxon>
        <taxon>Dikarya</taxon>
        <taxon>Basidiomycota</taxon>
        <taxon>Agaricomycotina</taxon>
        <taxon>Agaricomycetes</taxon>
        <taxon>Agaricomycetidae</taxon>
        <taxon>Agaricales</taxon>
        <taxon>Agaricineae</taxon>
        <taxon>Psathyrellaceae</taxon>
        <taxon>Candolleomyces</taxon>
    </lineage>
</organism>
<accession>A0A9W8IQX7</accession>
<evidence type="ECO:0000313" key="2">
    <source>
        <dbReference type="EMBL" id="KAJ2921671.1"/>
    </source>
</evidence>
<feature type="region of interest" description="Disordered" evidence="1">
    <location>
        <begin position="91"/>
        <end position="110"/>
    </location>
</feature>
<feature type="region of interest" description="Disordered" evidence="1">
    <location>
        <begin position="123"/>
        <end position="218"/>
    </location>
</feature>
<gene>
    <name evidence="2" type="ORF">H1R20_g15422</name>
</gene>
<name>A0A9W8IQX7_9AGAR</name>
<evidence type="ECO:0000313" key="3">
    <source>
        <dbReference type="Proteomes" id="UP001140091"/>
    </source>
</evidence>
<evidence type="ECO:0000256" key="1">
    <source>
        <dbReference type="SAM" id="MobiDB-lite"/>
    </source>
</evidence>
<dbReference type="EMBL" id="JANBPK010001563">
    <property type="protein sequence ID" value="KAJ2921671.1"/>
    <property type="molecule type" value="Genomic_DNA"/>
</dbReference>